<dbReference type="Proteomes" id="UP001165267">
    <property type="component" value="Unassembled WGS sequence"/>
</dbReference>
<accession>A0ABT1XG16</accession>
<dbReference type="NCBIfam" id="TIGR00445">
    <property type="entry name" value="mraY"/>
    <property type="match status" value="1"/>
</dbReference>
<reference evidence="15" key="1">
    <citation type="submission" date="2022-07" db="EMBL/GenBank/DDBJ databases">
        <authorList>
            <person name="Xamxidin M."/>
        </authorList>
    </citation>
    <scope>NUCLEOTIDE SEQUENCE</scope>
    <source>
        <strain evidence="15">YS8-69</strain>
    </source>
</reference>
<dbReference type="GO" id="GO:0016740">
    <property type="term" value="F:transferase activity"/>
    <property type="evidence" value="ECO:0007669"/>
    <property type="project" value="UniProtKB-KW"/>
</dbReference>
<evidence type="ECO:0000256" key="14">
    <source>
        <dbReference type="NCBIfam" id="TIGR00445"/>
    </source>
</evidence>
<dbReference type="Pfam" id="PF00953">
    <property type="entry name" value="Glycos_transf_4"/>
    <property type="match status" value="1"/>
</dbReference>
<feature type="transmembrane region" description="Helical" evidence="13">
    <location>
        <begin position="313"/>
        <end position="334"/>
    </location>
</feature>
<keyword evidence="13" id="KW-1003">Cell membrane</keyword>
<evidence type="ECO:0000256" key="10">
    <source>
        <dbReference type="ARBA" id="ARBA00023136"/>
    </source>
</evidence>
<comment type="cofactor">
    <cofactor evidence="13">
        <name>Mg(2+)</name>
        <dbReference type="ChEBI" id="CHEBI:18420"/>
    </cofactor>
</comment>
<keyword evidence="7 13" id="KW-0133">Cell shape</keyword>
<gene>
    <name evidence="13 15" type="primary">mraY</name>
    <name evidence="15" type="ORF">NSP04_05445</name>
</gene>
<comment type="pathway">
    <text evidence="13">Cell wall biogenesis; peptidoglycan biosynthesis.</text>
</comment>
<evidence type="ECO:0000256" key="8">
    <source>
        <dbReference type="ARBA" id="ARBA00022984"/>
    </source>
</evidence>
<comment type="caution">
    <text evidence="15">The sequence shown here is derived from an EMBL/GenBank/DDBJ whole genome shotgun (WGS) entry which is preliminary data.</text>
</comment>
<evidence type="ECO:0000256" key="7">
    <source>
        <dbReference type="ARBA" id="ARBA00022960"/>
    </source>
</evidence>
<dbReference type="PANTHER" id="PTHR22926:SF5">
    <property type="entry name" value="PHOSPHO-N-ACETYLMURAMOYL-PENTAPEPTIDE-TRANSFERASE HOMOLOG"/>
    <property type="match status" value="1"/>
</dbReference>
<evidence type="ECO:0000256" key="9">
    <source>
        <dbReference type="ARBA" id="ARBA00022989"/>
    </source>
</evidence>
<feature type="transmembrane region" description="Helical" evidence="13">
    <location>
        <begin position="66"/>
        <end position="91"/>
    </location>
</feature>
<dbReference type="PROSITE" id="PS01347">
    <property type="entry name" value="MRAY_1"/>
    <property type="match status" value="1"/>
</dbReference>
<evidence type="ECO:0000256" key="4">
    <source>
        <dbReference type="ARBA" id="ARBA00022679"/>
    </source>
</evidence>
<feature type="transmembrane region" description="Helical" evidence="13">
    <location>
        <begin position="262"/>
        <end position="279"/>
    </location>
</feature>
<evidence type="ECO:0000256" key="5">
    <source>
        <dbReference type="ARBA" id="ARBA00022692"/>
    </source>
</evidence>
<feature type="transmembrane region" description="Helical" evidence="13">
    <location>
        <begin position="286"/>
        <end position="307"/>
    </location>
</feature>
<dbReference type="HAMAP" id="MF_00038">
    <property type="entry name" value="MraY"/>
    <property type="match status" value="1"/>
</dbReference>
<organism evidence="15 16">
    <name type="scientific">Limnobacter parvus</name>
    <dbReference type="NCBI Taxonomy" id="2939690"/>
    <lineage>
        <taxon>Bacteria</taxon>
        <taxon>Pseudomonadati</taxon>
        <taxon>Pseudomonadota</taxon>
        <taxon>Betaproteobacteria</taxon>
        <taxon>Burkholderiales</taxon>
        <taxon>Burkholderiaceae</taxon>
        <taxon>Limnobacter</taxon>
    </lineage>
</organism>
<dbReference type="InterPro" id="IPR003524">
    <property type="entry name" value="PNAcMuramoyl-5peptid_Trfase"/>
</dbReference>
<comment type="subcellular location">
    <subcellularLocation>
        <location evidence="13">Cell membrane</location>
        <topology evidence="13">Multi-pass membrane protein</topology>
    </subcellularLocation>
    <subcellularLocation>
        <location evidence="1">Membrane</location>
        <topology evidence="1">Multi-pass membrane protein</topology>
    </subcellularLocation>
</comment>
<keyword evidence="3 13" id="KW-0132">Cell division</keyword>
<evidence type="ECO:0000256" key="1">
    <source>
        <dbReference type="ARBA" id="ARBA00004141"/>
    </source>
</evidence>
<dbReference type="PANTHER" id="PTHR22926">
    <property type="entry name" value="PHOSPHO-N-ACETYLMURAMOYL-PENTAPEPTIDE-TRANSFERASE"/>
    <property type="match status" value="1"/>
</dbReference>
<evidence type="ECO:0000313" key="15">
    <source>
        <dbReference type="EMBL" id="MCR2746084.1"/>
    </source>
</evidence>
<feature type="transmembrane region" description="Helical" evidence="13">
    <location>
        <begin position="97"/>
        <end position="114"/>
    </location>
</feature>
<evidence type="ECO:0000256" key="2">
    <source>
        <dbReference type="ARBA" id="ARBA00005583"/>
    </source>
</evidence>
<evidence type="ECO:0000256" key="3">
    <source>
        <dbReference type="ARBA" id="ARBA00022618"/>
    </source>
</evidence>
<evidence type="ECO:0000313" key="16">
    <source>
        <dbReference type="Proteomes" id="UP001165267"/>
    </source>
</evidence>
<sequence>MLLELTQWLAQDIRAFGVFNYLTLRAVLACATALLVGLVAGPMVIRKLTQYKIGQSVRDDGPQTHLAKAGTPTMGGALVLIGIGISTLLWADLSNRFVWVVMLVTFGFGWIGWVDDYRKVVYRNPKGLPAKWKYFWQSVVGLICAFYLAFAVSAQSGQEVFDIFVAWVDSGFSMHLPNNADLIVPFFKSISYPLGVWGFIALTYFVIVGTSNAVNLTDGLDGLAIMPTVMVASALAIFAYVAGNAVYSKYLLLPFIPGAGELAVFCAAIAGAGLAFLWFNAYPAQVFMGDVGALALGGALGTVAVIVRQEVVLFIMGGVFVAETLSVMIQVLYFKYSGGKRVFRMAPLHHHYELSGWKETQVVVRFWIITMILVLVGLSTLKLR</sequence>
<keyword evidence="11 13" id="KW-0131">Cell cycle</keyword>
<keyword evidence="16" id="KW-1185">Reference proteome</keyword>
<keyword evidence="13" id="KW-0479">Metal-binding</keyword>
<dbReference type="InterPro" id="IPR000715">
    <property type="entry name" value="Glycosyl_transferase_4"/>
</dbReference>
<dbReference type="PROSITE" id="PS01348">
    <property type="entry name" value="MRAY_2"/>
    <property type="match status" value="1"/>
</dbReference>
<proteinExistence type="inferred from homology"/>
<keyword evidence="5 13" id="KW-0812">Transmembrane</keyword>
<name>A0ABT1XG16_9BURK</name>
<dbReference type="EC" id="2.7.8.13" evidence="13 14"/>
<comment type="function">
    <text evidence="13">Catalyzes the initial step of the lipid cycle reactions in the biosynthesis of the cell wall peptidoglycan: transfers peptidoglycan precursor phospho-MurNAc-pentapeptide from UDP-MurNAc-pentapeptide onto the lipid carrier undecaprenyl phosphate, yielding undecaprenyl-pyrophosphoryl-MurNAc-pentapeptide, known as lipid I.</text>
</comment>
<protein>
    <recommendedName>
        <fullName evidence="13 14">Phospho-N-acetylmuramoyl-pentapeptide-transferase</fullName>
        <ecNumber evidence="13 14">2.7.8.13</ecNumber>
    </recommendedName>
    <alternativeName>
        <fullName evidence="13">UDP-MurNAc-pentapeptide phosphotransferase</fullName>
    </alternativeName>
</protein>
<feature type="transmembrane region" description="Helical" evidence="13">
    <location>
        <begin position="222"/>
        <end position="242"/>
    </location>
</feature>
<feature type="transmembrane region" description="Helical" evidence="13">
    <location>
        <begin position="362"/>
        <end position="381"/>
    </location>
</feature>
<comment type="similarity">
    <text evidence="2 13">Belongs to the glycosyltransferase 4 family. MraY subfamily.</text>
</comment>
<evidence type="ECO:0000256" key="12">
    <source>
        <dbReference type="ARBA" id="ARBA00023316"/>
    </source>
</evidence>
<keyword evidence="4 13" id="KW-0808">Transferase</keyword>
<dbReference type="RefSeq" id="WP_257511332.1">
    <property type="nucleotide sequence ID" value="NZ_JANKHG010000016.1"/>
</dbReference>
<dbReference type="InterPro" id="IPR018480">
    <property type="entry name" value="PNAcMuramoyl-5peptid_Trfase_CS"/>
</dbReference>
<feature type="transmembrane region" description="Helical" evidence="13">
    <location>
        <begin position="134"/>
        <end position="154"/>
    </location>
</feature>
<feature type="transmembrane region" description="Helical" evidence="13">
    <location>
        <begin position="26"/>
        <end position="45"/>
    </location>
</feature>
<evidence type="ECO:0000256" key="11">
    <source>
        <dbReference type="ARBA" id="ARBA00023306"/>
    </source>
</evidence>
<keyword evidence="9 13" id="KW-1133">Transmembrane helix</keyword>
<dbReference type="EMBL" id="JANKHG010000016">
    <property type="protein sequence ID" value="MCR2746084.1"/>
    <property type="molecule type" value="Genomic_DNA"/>
</dbReference>
<dbReference type="CDD" id="cd06852">
    <property type="entry name" value="GT_MraY"/>
    <property type="match status" value="1"/>
</dbReference>
<keyword evidence="10 13" id="KW-0472">Membrane</keyword>
<keyword evidence="6 13" id="KW-0460">Magnesium</keyword>
<comment type="catalytic activity">
    <reaction evidence="13">
        <text>UDP-N-acetyl-alpha-D-muramoyl-L-alanyl-gamma-D-glutamyl-meso-2,6-diaminopimeloyl-D-alanyl-D-alanine + di-trans,octa-cis-undecaprenyl phosphate = di-trans,octa-cis-undecaprenyl diphospho-N-acetyl-alpha-D-muramoyl-L-alanyl-D-glutamyl-meso-2,6-diaminopimeloyl-D-alanyl-D-alanine + UMP</text>
        <dbReference type="Rhea" id="RHEA:28386"/>
        <dbReference type="ChEBI" id="CHEBI:57865"/>
        <dbReference type="ChEBI" id="CHEBI:60392"/>
        <dbReference type="ChEBI" id="CHEBI:61386"/>
        <dbReference type="ChEBI" id="CHEBI:61387"/>
        <dbReference type="EC" id="2.7.8.13"/>
    </reaction>
</comment>
<evidence type="ECO:0000256" key="13">
    <source>
        <dbReference type="HAMAP-Rule" id="MF_00038"/>
    </source>
</evidence>
<keyword evidence="8 13" id="KW-0573">Peptidoglycan synthesis</keyword>
<evidence type="ECO:0000256" key="6">
    <source>
        <dbReference type="ARBA" id="ARBA00022842"/>
    </source>
</evidence>
<keyword evidence="12 13" id="KW-0961">Cell wall biogenesis/degradation</keyword>
<feature type="transmembrane region" description="Helical" evidence="13">
    <location>
        <begin position="190"/>
        <end position="210"/>
    </location>
</feature>